<proteinExistence type="predicted"/>
<evidence type="ECO:0000313" key="2">
    <source>
        <dbReference type="Proteomes" id="UP001153292"/>
    </source>
</evidence>
<reference evidence="1" key="1">
    <citation type="submission" date="2021-12" db="EMBL/GenBank/DDBJ databases">
        <authorList>
            <person name="King R."/>
        </authorList>
    </citation>
    <scope>NUCLEOTIDE SEQUENCE</scope>
</reference>
<name>A0ABN8B3T8_CHISP</name>
<accession>A0ABN8B3T8</accession>
<dbReference type="EMBL" id="OU963919">
    <property type="protein sequence ID" value="CAH0403848.1"/>
    <property type="molecule type" value="Genomic_DNA"/>
</dbReference>
<sequence length="204" mass="24176">MKKITIISSDNRNKILNISKECLNGYKFCHYLIPNGSIKQLLDNIEYKLQNYTYNDFCILLIGDADFRITKDYSQLIDYIRKQLLLVQHTNVILCSPTFKCNNYSNLFNLRIEAFNDRLYLDNLKHEYGFILDSNRNLTYSNDMFNNSGLINNLGTKTIFRDILKLIHSIEQYNQTLSNISLTYNNYYDDDITIIHDENKLFRM</sequence>
<keyword evidence="2" id="KW-1185">Reference proteome</keyword>
<dbReference type="Proteomes" id="UP001153292">
    <property type="component" value="Chromosome 26"/>
</dbReference>
<protein>
    <submittedName>
        <fullName evidence="1">Uncharacterized protein</fullName>
    </submittedName>
</protein>
<evidence type="ECO:0000313" key="1">
    <source>
        <dbReference type="EMBL" id="CAH0403848.1"/>
    </source>
</evidence>
<organism evidence="1 2">
    <name type="scientific">Chilo suppressalis</name>
    <name type="common">Asiatic rice borer moth</name>
    <dbReference type="NCBI Taxonomy" id="168631"/>
    <lineage>
        <taxon>Eukaryota</taxon>
        <taxon>Metazoa</taxon>
        <taxon>Ecdysozoa</taxon>
        <taxon>Arthropoda</taxon>
        <taxon>Hexapoda</taxon>
        <taxon>Insecta</taxon>
        <taxon>Pterygota</taxon>
        <taxon>Neoptera</taxon>
        <taxon>Endopterygota</taxon>
        <taxon>Lepidoptera</taxon>
        <taxon>Glossata</taxon>
        <taxon>Ditrysia</taxon>
        <taxon>Pyraloidea</taxon>
        <taxon>Crambidae</taxon>
        <taxon>Crambinae</taxon>
        <taxon>Chilo</taxon>
    </lineage>
</organism>
<gene>
    <name evidence="1" type="ORF">CHILSU_LOCUS7139</name>
</gene>